<feature type="coiled-coil region" evidence="1">
    <location>
        <begin position="41"/>
        <end position="75"/>
    </location>
</feature>
<dbReference type="AlphaFoldDB" id="A0A938XZZ2"/>
<evidence type="ECO:0008006" key="4">
    <source>
        <dbReference type="Google" id="ProtNLM"/>
    </source>
</evidence>
<dbReference type="EMBL" id="JAFBEB010000011">
    <property type="protein sequence ID" value="MBM7591369.1"/>
    <property type="molecule type" value="Genomic_DNA"/>
</dbReference>
<gene>
    <name evidence="2" type="ORF">JOD01_003008</name>
</gene>
<proteinExistence type="predicted"/>
<comment type="caution">
    <text evidence="2">The sequence shown here is derived from an EMBL/GenBank/DDBJ whole genome shotgun (WGS) entry which is preliminary data.</text>
</comment>
<keyword evidence="1" id="KW-0175">Coiled coil</keyword>
<evidence type="ECO:0000256" key="1">
    <source>
        <dbReference type="SAM" id="Coils"/>
    </source>
</evidence>
<dbReference type="Proteomes" id="UP000717624">
    <property type="component" value="Unassembled WGS sequence"/>
</dbReference>
<accession>A0A938XZZ2</accession>
<dbReference type="RefSeq" id="WP_204519081.1">
    <property type="nucleotide sequence ID" value="NZ_BAABIN010000003.1"/>
</dbReference>
<reference evidence="2" key="1">
    <citation type="submission" date="2021-01" db="EMBL/GenBank/DDBJ databases">
        <title>Genomic Encyclopedia of Type Strains, Phase IV (KMG-IV): sequencing the most valuable type-strain genomes for metagenomic binning, comparative biology and taxonomic classification.</title>
        <authorList>
            <person name="Goeker M."/>
        </authorList>
    </citation>
    <scope>NUCLEOTIDE SEQUENCE</scope>
    <source>
        <strain evidence="2">DSM 25523</strain>
    </source>
</reference>
<protein>
    <recommendedName>
        <fullName evidence="4">Spore coat protein</fullName>
    </recommendedName>
</protein>
<name>A0A938XZZ2_9BACL</name>
<keyword evidence="3" id="KW-1185">Reference proteome</keyword>
<sequence>MTMQRFALHETMETHELLNLKTVNLLKSKLMQGVVFDQDLKQLLEKDVQQSLIDIQDLQRLLASTRTDKEGAEMNEQ</sequence>
<organism evidence="2 3">
    <name type="scientific">Brevibacillus fulvus</name>
    <dbReference type="NCBI Taxonomy" id="1125967"/>
    <lineage>
        <taxon>Bacteria</taxon>
        <taxon>Bacillati</taxon>
        <taxon>Bacillota</taxon>
        <taxon>Bacilli</taxon>
        <taxon>Bacillales</taxon>
        <taxon>Paenibacillaceae</taxon>
        <taxon>Brevibacillus</taxon>
    </lineage>
</organism>
<evidence type="ECO:0000313" key="3">
    <source>
        <dbReference type="Proteomes" id="UP000717624"/>
    </source>
</evidence>
<evidence type="ECO:0000313" key="2">
    <source>
        <dbReference type="EMBL" id="MBM7591369.1"/>
    </source>
</evidence>